<proteinExistence type="predicted"/>
<keyword evidence="1" id="KW-0472">Membrane</keyword>
<keyword evidence="3" id="KW-1185">Reference proteome</keyword>
<accession>A0A9D4PJK7</accession>
<reference evidence="2" key="1">
    <citation type="journal article" date="2020" name="Cell">
        <title>Large-Scale Comparative Analyses of Tick Genomes Elucidate Their Genetic Diversity and Vector Capacities.</title>
        <authorList>
            <consortium name="Tick Genome and Microbiome Consortium (TIGMIC)"/>
            <person name="Jia N."/>
            <person name="Wang J."/>
            <person name="Shi W."/>
            <person name="Du L."/>
            <person name="Sun Y."/>
            <person name="Zhan W."/>
            <person name="Jiang J.F."/>
            <person name="Wang Q."/>
            <person name="Zhang B."/>
            <person name="Ji P."/>
            <person name="Bell-Sakyi L."/>
            <person name="Cui X.M."/>
            <person name="Yuan T.T."/>
            <person name="Jiang B.G."/>
            <person name="Yang W.F."/>
            <person name="Lam T.T."/>
            <person name="Chang Q.C."/>
            <person name="Ding S.J."/>
            <person name="Wang X.J."/>
            <person name="Zhu J.G."/>
            <person name="Ruan X.D."/>
            <person name="Zhao L."/>
            <person name="Wei J.T."/>
            <person name="Ye R.Z."/>
            <person name="Que T.C."/>
            <person name="Du C.H."/>
            <person name="Zhou Y.H."/>
            <person name="Cheng J.X."/>
            <person name="Dai P.F."/>
            <person name="Guo W.B."/>
            <person name="Han X.H."/>
            <person name="Huang E.J."/>
            <person name="Li L.F."/>
            <person name="Wei W."/>
            <person name="Gao Y.C."/>
            <person name="Liu J.Z."/>
            <person name="Shao H.Z."/>
            <person name="Wang X."/>
            <person name="Wang C.C."/>
            <person name="Yang T.C."/>
            <person name="Huo Q.B."/>
            <person name="Li W."/>
            <person name="Chen H.Y."/>
            <person name="Chen S.E."/>
            <person name="Zhou L.G."/>
            <person name="Ni X.B."/>
            <person name="Tian J.H."/>
            <person name="Sheng Y."/>
            <person name="Liu T."/>
            <person name="Pan Y.S."/>
            <person name="Xia L.Y."/>
            <person name="Li J."/>
            <person name="Zhao F."/>
            <person name="Cao W.C."/>
        </authorList>
    </citation>
    <scope>NUCLEOTIDE SEQUENCE</scope>
    <source>
        <strain evidence="2">Rsan-2018</strain>
    </source>
</reference>
<evidence type="ECO:0000313" key="2">
    <source>
        <dbReference type="EMBL" id="KAH7944371.1"/>
    </source>
</evidence>
<organism evidence="2 3">
    <name type="scientific">Rhipicephalus sanguineus</name>
    <name type="common">Brown dog tick</name>
    <name type="synonym">Ixodes sanguineus</name>
    <dbReference type="NCBI Taxonomy" id="34632"/>
    <lineage>
        <taxon>Eukaryota</taxon>
        <taxon>Metazoa</taxon>
        <taxon>Ecdysozoa</taxon>
        <taxon>Arthropoda</taxon>
        <taxon>Chelicerata</taxon>
        <taxon>Arachnida</taxon>
        <taxon>Acari</taxon>
        <taxon>Parasitiformes</taxon>
        <taxon>Ixodida</taxon>
        <taxon>Ixodoidea</taxon>
        <taxon>Ixodidae</taxon>
        <taxon>Rhipicephalinae</taxon>
        <taxon>Rhipicephalus</taxon>
        <taxon>Rhipicephalus</taxon>
    </lineage>
</organism>
<protein>
    <submittedName>
        <fullName evidence="2">Uncharacterized protein</fullName>
    </submittedName>
</protein>
<dbReference type="Proteomes" id="UP000821837">
    <property type="component" value="Unassembled WGS sequence"/>
</dbReference>
<keyword evidence="1" id="KW-1133">Transmembrane helix</keyword>
<gene>
    <name evidence="2" type="ORF">HPB52_018784</name>
</gene>
<name>A0A9D4PJK7_RHISA</name>
<dbReference type="EMBL" id="JABSTV010001253">
    <property type="protein sequence ID" value="KAH7944371.1"/>
    <property type="molecule type" value="Genomic_DNA"/>
</dbReference>
<feature type="transmembrane region" description="Helical" evidence="1">
    <location>
        <begin position="20"/>
        <end position="37"/>
    </location>
</feature>
<dbReference type="AlphaFoldDB" id="A0A9D4PJK7"/>
<reference evidence="2" key="2">
    <citation type="submission" date="2021-09" db="EMBL/GenBank/DDBJ databases">
        <authorList>
            <person name="Jia N."/>
            <person name="Wang J."/>
            <person name="Shi W."/>
            <person name="Du L."/>
            <person name="Sun Y."/>
            <person name="Zhan W."/>
            <person name="Jiang J."/>
            <person name="Wang Q."/>
            <person name="Zhang B."/>
            <person name="Ji P."/>
            <person name="Sakyi L.B."/>
            <person name="Cui X."/>
            <person name="Yuan T."/>
            <person name="Jiang B."/>
            <person name="Yang W."/>
            <person name="Lam T.T.-Y."/>
            <person name="Chang Q."/>
            <person name="Ding S."/>
            <person name="Wang X."/>
            <person name="Zhu J."/>
            <person name="Ruan X."/>
            <person name="Zhao L."/>
            <person name="Wei J."/>
            <person name="Que T."/>
            <person name="Du C."/>
            <person name="Cheng J."/>
            <person name="Dai P."/>
            <person name="Han X."/>
            <person name="Huang E."/>
            <person name="Gao Y."/>
            <person name="Liu J."/>
            <person name="Shao H."/>
            <person name="Ye R."/>
            <person name="Li L."/>
            <person name="Wei W."/>
            <person name="Wang X."/>
            <person name="Wang C."/>
            <person name="Huo Q."/>
            <person name="Li W."/>
            <person name="Guo W."/>
            <person name="Chen H."/>
            <person name="Chen S."/>
            <person name="Zhou L."/>
            <person name="Zhou L."/>
            <person name="Ni X."/>
            <person name="Tian J."/>
            <person name="Zhou Y."/>
            <person name="Sheng Y."/>
            <person name="Liu T."/>
            <person name="Pan Y."/>
            <person name="Xia L."/>
            <person name="Li J."/>
            <person name="Zhao F."/>
            <person name="Cao W."/>
        </authorList>
    </citation>
    <scope>NUCLEOTIDE SEQUENCE</scope>
    <source>
        <strain evidence="2">Rsan-2018</strain>
        <tissue evidence="2">Larvae</tissue>
    </source>
</reference>
<dbReference type="VEuPathDB" id="VectorBase:RSAN_035275"/>
<evidence type="ECO:0000256" key="1">
    <source>
        <dbReference type="SAM" id="Phobius"/>
    </source>
</evidence>
<comment type="caution">
    <text evidence="2">The sequence shown here is derived from an EMBL/GenBank/DDBJ whole genome shotgun (WGS) entry which is preliminary data.</text>
</comment>
<evidence type="ECO:0000313" key="3">
    <source>
        <dbReference type="Proteomes" id="UP000821837"/>
    </source>
</evidence>
<sequence length="133" mass="14763">MVDKFGMKADQHFGVDSRWSWITALFCAWVMFLTMATPRMSGIFFYGIVEAFGVTRAEASWPVSLAGTFMALGETRLADVKDNPAVVADPSSGAVCKVRWIYQKTQAVISGFLQLSPFPPPFQPHLKPCLRTL</sequence>
<keyword evidence="1" id="KW-0812">Transmembrane</keyword>